<accession>A0ABY2SRE6</accession>
<organism evidence="1 2">
    <name type="scientific">Martelella alba</name>
    <dbReference type="NCBI Taxonomy" id="2590451"/>
    <lineage>
        <taxon>Bacteria</taxon>
        <taxon>Pseudomonadati</taxon>
        <taxon>Pseudomonadota</taxon>
        <taxon>Alphaproteobacteria</taxon>
        <taxon>Hyphomicrobiales</taxon>
        <taxon>Aurantimonadaceae</taxon>
        <taxon>Martelella</taxon>
    </lineage>
</organism>
<keyword evidence="2" id="KW-1185">Reference proteome</keyword>
<reference evidence="1 2" key="1">
    <citation type="submission" date="2019-04" db="EMBL/GenBank/DDBJ databases">
        <authorList>
            <person name="Li M."/>
            <person name="Gao C."/>
        </authorList>
    </citation>
    <scope>NUCLEOTIDE SEQUENCE [LARGE SCALE GENOMIC DNA]</scope>
    <source>
        <strain evidence="1 2">BGMRC 2031</strain>
    </source>
</reference>
<name>A0ABY2SRE6_9HYPH</name>
<gene>
    <name evidence="1" type="ORF">FCN80_03035</name>
</gene>
<dbReference type="Proteomes" id="UP000305202">
    <property type="component" value="Unassembled WGS sequence"/>
</dbReference>
<comment type="caution">
    <text evidence="1">The sequence shown here is derived from an EMBL/GenBank/DDBJ whole genome shotgun (WGS) entry which is preliminary data.</text>
</comment>
<proteinExistence type="predicted"/>
<protein>
    <submittedName>
        <fullName evidence="1">Uncharacterized protein</fullName>
    </submittedName>
</protein>
<dbReference type="RefSeq" id="WP_136988416.1">
    <property type="nucleotide sequence ID" value="NZ_SZPQ01000002.1"/>
</dbReference>
<dbReference type="EMBL" id="SZPQ01000002">
    <property type="protein sequence ID" value="TKI08143.1"/>
    <property type="molecule type" value="Genomic_DNA"/>
</dbReference>
<evidence type="ECO:0000313" key="1">
    <source>
        <dbReference type="EMBL" id="TKI08143.1"/>
    </source>
</evidence>
<sequence length="63" mass="6687">MQIAIIFNNSLYSKYAKGLRGGKQGDAVNGEAPGYRTKLPGNAFTGSPLAPAKIYIALAWPMS</sequence>
<evidence type="ECO:0000313" key="2">
    <source>
        <dbReference type="Proteomes" id="UP000305202"/>
    </source>
</evidence>